<dbReference type="Gene3D" id="3.40.50.150">
    <property type="entry name" value="Vaccinia Virus protein VP39"/>
    <property type="match status" value="1"/>
</dbReference>
<name>C6C2A9_MARSD</name>
<dbReference type="Proteomes" id="UP000002601">
    <property type="component" value="Chromosome"/>
</dbReference>
<evidence type="ECO:0000259" key="2">
    <source>
        <dbReference type="Pfam" id="PF21320"/>
    </source>
</evidence>
<dbReference type="RefSeq" id="WP_015853126.1">
    <property type="nucleotide sequence ID" value="NC_012881.1"/>
</dbReference>
<sequence length="358" mass="39193">MSDKAEKFSNKMCDILNYGALNLAMGIGYEAGLFEALADMDAPSSCSAIAEKGRVSERYLREWLGVMVCGGIVEVRSDAQGRELFELPKDYIPFLCRSGGNSNLGVYTQEIPLLTDCARTGVLDGMKSGAGIPYERYPRFYSFMEQLADAKHRDVLVQTFLPSVLGGEMVRRMEDGISVCDIGCAEGVALEVMAQAFPASQFTGIDISEESLGNGRKRVAKLGLKNILFQFQDAAGDNAEPEQFDYITAFDSIHDQTRPFEALCNIHKMLKPDGVFSMIDIKASSSVGGNMGHPMGSFLYTVSLMHCMPVGLVDGGTGLGMMWGREKAVSMCKEAGFRRVEVNDIPEDGFNSHYLCFK</sequence>
<dbReference type="EMBL" id="CP001649">
    <property type="protein sequence ID" value="ACS81310.1"/>
    <property type="molecule type" value="Genomic_DNA"/>
</dbReference>
<gene>
    <name evidence="3" type="ordered locus">Desal_3259</name>
</gene>
<feature type="domain" description="S-adenosylmethionine-dependent methyltransferase Rv2258c-like winged HTH" evidence="2">
    <location>
        <begin position="20"/>
        <end position="97"/>
    </location>
</feature>
<dbReference type="KEGG" id="dsa:Desal_3259"/>
<dbReference type="PANTHER" id="PTHR45128:SF1">
    <property type="entry name" value="S-ADENOSYLMETHIONINE-DEPENDENT METHYLTRANSFERASE RV2258C"/>
    <property type="match status" value="1"/>
</dbReference>
<proteinExistence type="predicted"/>
<dbReference type="HOGENOM" id="CLU_063529_1_1_7"/>
<keyword evidence="3" id="KW-0808">Transferase</keyword>
<organism evidence="3 4">
    <name type="scientific">Maridesulfovibrio salexigens (strain ATCC 14822 / DSM 2638 / NCIMB 8403 / VKM B-1763)</name>
    <name type="common">Desulfovibrio salexigens</name>
    <dbReference type="NCBI Taxonomy" id="526222"/>
    <lineage>
        <taxon>Bacteria</taxon>
        <taxon>Pseudomonadati</taxon>
        <taxon>Thermodesulfobacteriota</taxon>
        <taxon>Desulfovibrionia</taxon>
        <taxon>Desulfovibrionales</taxon>
        <taxon>Desulfovibrionaceae</taxon>
        <taxon>Maridesulfovibrio</taxon>
    </lineage>
</organism>
<dbReference type="SUPFAM" id="SSF53335">
    <property type="entry name" value="S-adenosyl-L-methionine-dependent methyltransferases"/>
    <property type="match status" value="1"/>
</dbReference>
<dbReference type="GO" id="GO:0032259">
    <property type="term" value="P:methylation"/>
    <property type="evidence" value="ECO:0007669"/>
    <property type="project" value="UniProtKB-KW"/>
</dbReference>
<dbReference type="Pfam" id="PF13847">
    <property type="entry name" value="Methyltransf_31"/>
    <property type="match status" value="1"/>
</dbReference>
<dbReference type="AlphaFoldDB" id="C6C2A9"/>
<dbReference type="CDD" id="cd02440">
    <property type="entry name" value="AdoMet_MTases"/>
    <property type="match status" value="1"/>
</dbReference>
<protein>
    <submittedName>
        <fullName evidence="3">Methyltransferase type 11</fullName>
    </submittedName>
</protein>
<evidence type="ECO:0000313" key="3">
    <source>
        <dbReference type="EMBL" id="ACS81310.1"/>
    </source>
</evidence>
<dbReference type="STRING" id="526222.Desal_3259"/>
<dbReference type="InterPro" id="IPR025714">
    <property type="entry name" value="Methyltranfer_dom"/>
</dbReference>
<dbReference type="OrthoDB" id="5449367at2"/>
<keyword evidence="3" id="KW-0489">Methyltransferase</keyword>
<reference evidence="3 4" key="1">
    <citation type="submission" date="2009-06" db="EMBL/GenBank/DDBJ databases">
        <title>Complete sequence of Desulfovibrio salexigens DSM 2638.</title>
        <authorList>
            <consortium name="US DOE Joint Genome Institute"/>
            <person name="Lucas S."/>
            <person name="Copeland A."/>
            <person name="Lapidus A."/>
            <person name="Glavina del Rio T."/>
            <person name="Tice H."/>
            <person name="Bruce D."/>
            <person name="Goodwin L."/>
            <person name="Pitluck S."/>
            <person name="Munk A.C."/>
            <person name="Brettin T."/>
            <person name="Detter J.C."/>
            <person name="Han C."/>
            <person name="Tapia R."/>
            <person name="Larimer F."/>
            <person name="Land M."/>
            <person name="Hauser L."/>
            <person name="Kyrpides N."/>
            <person name="Anderson I."/>
            <person name="Wall J.D."/>
            <person name="Arkin A.P."/>
            <person name="Dehal P."/>
            <person name="Chivian D."/>
            <person name="Giles B."/>
            <person name="Hazen T.C."/>
        </authorList>
    </citation>
    <scope>NUCLEOTIDE SEQUENCE [LARGE SCALE GENOMIC DNA]</scope>
    <source>
        <strain evidence="4">ATCC 14822 / DSM 2638 / NCIMB 8403 / VKM B-1763</strain>
    </source>
</reference>
<accession>C6C2A9</accession>
<feature type="domain" description="Methyltransferase" evidence="1">
    <location>
        <begin position="174"/>
        <end position="283"/>
    </location>
</feature>
<evidence type="ECO:0000259" key="1">
    <source>
        <dbReference type="Pfam" id="PF13847"/>
    </source>
</evidence>
<dbReference type="InterPro" id="IPR029063">
    <property type="entry name" value="SAM-dependent_MTases_sf"/>
</dbReference>
<dbReference type="InterPro" id="IPR053173">
    <property type="entry name" value="SAM-binding_MTase"/>
</dbReference>
<dbReference type="InterPro" id="IPR048711">
    <property type="entry name" value="WHD_Rv2258c"/>
</dbReference>
<keyword evidence="4" id="KW-1185">Reference proteome</keyword>
<dbReference type="Pfam" id="PF21320">
    <property type="entry name" value="WHD_Rv2258c"/>
    <property type="match status" value="1"/>
</dbReference>
<dbReference type="PANTHER" id="PTHR45128">
    <property type="entry name" value="METHYLTRANSFERASE TYPE 11"/>
    <property type="match status" value="1"/>
</dbReference>
<dbReference type="GO" id="GO:0008168">
    <property type="term" value="F:methyltransferase activity"/>
    <property type="evidence" value="ECO:0007669"/>
    <property type="project" value="UniProtKB-KW"/>
</dbReference>
<dbReference type="eggNOG" id="COG0220">
    <property type="taxonomic scope" value="Bacteria"/>
</dbReference>
<evidence type="ECO:0000313" key="4">
    <source>
        <dbReference type="Proteomes" id="UP000002601"/>
    </source>
</evidence>